<keyword evidence="7" id="KW-1185">Reference proteome</keyword>
<evidence type="ECO:0000259" key="5">
    <source>
        <dbReference type="PROSITE" id="PS50977"/>
    </source>
</evidence>
<dbReference type="PANTHER" id="PTHR30055:SF234">
    <property type="entry name" value="HTH-TYPE TRANSCRIPTIONAL REGULATOR BETI"/>
    <property type="match status" value="1"/>
</dbReference>
<dbReference type="Proteomes" id="UP001257739">
    <property type="component" value="Unassembled WGS sequence"/>
</dbReference>
<dbReference type="Pfam" id="PF00440">
    <property type="entry name" value="TetR_N"/>
    <property type="match status" value="1"/>
</dbReference>
<keyword evidence="2 4" id="KW-0238">DNA-binding</keyword>
<evidence type="ECO:0000313" key="7">
    <source>
        <dbReference type="Proteomes" id="UP001257739"/>
    </source>
</evidence>
<evidence type="ECO:0000256" key="3">
    <source>
        <dbReference type="ARBA" id="ARBA00023163"/>
    </source>
</evidence>
<dbReference type="Gene3D" id="1.10.357.10">
    <property type="entry name" value="Tetracycline Repressor, domain 2"/>
    <property type="match status" value="1"/>
</dbReference>
<dbReference type="PROSITE" id="PS50977">
    <property type="entry name" value="HTH_TETR_2"/>
    <property type="match status" value="1"/>
</dbReference>
<reference evidence="6 7" key="1">
    <citation type="submission" date="2023-07" db="EMBL/GenBank/DDBJ databases">
        <title>Sorghum-associated microbial communities from plants grown in Nebraska, USA.</title>
        <authorList>
            <person name="Schachtman D."/>
        </authorList>
    </citation>
    <scope>NUCLEOTIDE SEQUENCE [LARGE SCALE GENOMIC DNA]</scope>
    <source>
        <strain evidence="6 7">BE248</strain>
    </source>
</reference>
<dbReference type="EMBL" id="JAVDWH010000001">
    <property type="protein sequence ID" value="MDR7087332.1"/>
    <property type="molecule type" value="Genomic_DNA"/>
</dbReference>
<evidence type="ECO:0000256" key="2">
    <source>
        <dbReference type="ARBA" id="ARBA00023125"/>
    </source>
</evidence>
<feature type="DNA-binding region" description="H-T-H motif" evidence="4">
    <location>
        <begin position="38"/>
        <end position="57"/>
    </location>
</feature>
<accession>A0ABU1UQ86</accession>
<evidence type="ECO:0000256" key="1">
    <source>
        <dbReference type="ARBA" id="ARBA00023015"/>
    </source>
</evidence>
<evidence type="ECO:0000256" key="4">
    <source>
        <dbReference type="PROSITE-ProRule" id="PRU00335"/>
    </source>
</evidence>
<keyword evidence="3" id="KW-0804">Transcription</keyword>
<dbReference type="SUPFAM" id="SSF46689">
    <property type="entry name" value="Homeodomain-like"/>
    <property type="match status" value="1"/>
</dbReference>
<proteinExistence type="predicted"/>
<keyword evidence="1" id="KW-0805">Transcription regulation</keyword>
<organism evidence="6 7">
    <name type="scientific">Aeromicrobium panaciterrae</name>
    <dbReference type="NCBI Taxonomy" id="363861"/>
    <lineage>
        <taxon>Bacteria</taxon>
        <taxon>Bacillati</taxon>
        <taxon>Actinomycetota</taxon>
        <taxon>Actinomycetes</taxon>
        <taxon>Propionibacteriales</taxon>
        <taxon>Nocardioidaceae</taxon>
        <taxon>Aeromicrobium</taxon>
    </lineage>
</organism>
<dbReference type="InterPro" id="IPR050109">
    <property type="entry name" value="HTH-type_TetR-like_transc_reg"/>
</dbReference>
<name>A0ABU1UQ86_9ACTN</name>
<dbReference type="Pfam" id="PF21943">
    <property type="entry name" value="TetR_C_46"/>
    <property type="match status" value="1"/>
</dbReference>
<dbReference type="InterPro" id="IPR009057">
    <property type="entry name" value="Homeodomain-like_sf"/>
</dbReference>
<dbReference type="PANTHER" id="PTHR30055">
    <property type="entry name" value="HTH-TYPE TRANSCRIPTIONAL REGULATOR RUTR"/>
    <property type="match status" value="1"/>
</dbReference>
<comment type="caution">
    <text evidence="6">The sequence shown here is derived from an EMBL/GenBank/DDBJ whole genome shotgun (WGS) entry which is preliminary data.</text>
</comment>
<feature type="domain" description="HTH tetR-type" evidence="5">
    <location>
        <begin position="15"/>
        <end position="75"/>
    </location>
</feature>
<evidence type="ECO:0000313" key="6">
    <source>
        <dbReference type="EMBL" id="MDR7087332.1"/>
    </source>
</evidence>
<gene>
    <name evidence="6" type="ORF">J2X11_002171</name>
</gene>
<sequence>MTTETRIRAEHLGPEVRRPLVLDAALEVWIEHGYAGTTMARIAKAANVSKPVLYACYAHKDEALRALMSREEERLVGAAQDALPESIDLDDVGEVMRTAYEAFFRATLEHPASWRVVFDAPHVKDPVITTKVNVARALITGQLTALLAHHLESMDRVLPERTVRLYAQNLIALAEANAATLLQNPGEWDPAELAQSVTDLVLTSWL</sequence>
<dbReference type="InterPro" id="IPR054129">
    <property type="entry name" value="DesT_TetR_C"/>
</dbReference>
<dbReference type="PRINTS" id="PR00455">
    <property type="entry name" value="HTHTETR"/>
</dbReference>
<dbReference type="InterPro" id="IPR001647">
    <property type="entry name" value="HTH_TetR"/>
</dbReference>
<dbReference type="RefSeq" id="WP_309970761.1">
    <property type="nucleotide sequence ID" value="NZ_JAVDWH010000001.1"/>
</dbReference>
<protein>
    <submittedName>
        <fullName evidence="6">AcrR family transcriptional regulator</fullName>
    </submittedName>
</protein>